<proteinExistence type="predicted"/>
<keyword evidence="1" id="KW-0812">Transmembrane</keyword>
<keyword evidence="3" id="KW-1185">Reference proteome</keyword>
<organism evidence="2 3">
    <name type="scientific">Hibiscus syriacus</name>
    <name type="common">Rose of Sharon</name>
    <dbReference type="NCBI Taxonomy" id="106335"/>
    <lineage>
        <taxon>Eukaryota</taxon>
        <taxon>Viridiplantae</taxon>
        <taxon>Streptophyta</taxon>
        <taxon>Embryophyta</taxon>
        <taxon>Tracheophyta</taxon>
        <taxon>Spermatophyta</taxon>
        <taxon>Magnoliopsida</taxon>
        <taxon>eudicotyledons</taxon>
        <taxon>Gunneridae</taxon>
        <taxon>Pentapetalae</taxon>
        <taxon>rosids</taxon>
        <taxon>malvids</taxon>
        <taxon>Malvales</taxon>
        <taxon>Malvaceae</taxon>
        <taxon>Malvoideae</taxon>
        <taxon>Hibiscus</taxon>
    </lineage>
</organism>
<dbReference type="EMBL" id="VEPZ02001037">
    <property type="protein sequence ID" value="KAE8699595.1"/>
    <property type="molecule type" value="Genomic_DNA"/>
</dbReference>
<evidence type="ECO:0000313" key="3">
    <source>
        <dbReference type="Proteomes" id="UP000436088"/>
    </source>
</evidence>
<dbReference type="AlphaFoldDB" id="A0A6A3A8W0"/>
<protein>
    <submittedName>
        <fullName evidence="2">Uncharacterized protein</fullName>
    </submittedName>
</protein>
<dbReference type="Proteomes" id="UP000436088">
    <property type="component" value="Unassembled WGS sequence"/>
</dbReference>
<comment type="caution">
    <text evidence="2">The sequence shown here is derived from an EMBL/GenBank/DDBJ whole genome shotgun (WGS) entry which is preliminary data.</text>
</comment>
<name>A0A6A3A8W0_HIBSY</name>
<keyword evidence="1" id="KW-0472">Membrane</keyword>
<accession>A0A6A3A8W0</accession>
<gene>
    <name evidence="2" type="ORF">F3Y22_tig00110577pilonHSYRG00314</name>
</gene>
<dbReference type="Gene3D" id="6.10.250.1190">
    <property type="match status" value="1"/>
</dbReference>
<evidence type="ECO:0000313" key="2">
    <source>
        <dbReference type="EMBL" id="KAE8699595.1"/>
    </source>
</evidence>
<feature type="transmembrane region" description="Helical" evidence="1">
    <location>
        <begin position="42"/>
        <end position="60"/>
    </location>
</feature>
<sequence>MSMNGKLSGSNGRLSANSRLKKAKETNHGHGSNSSGKWKRNFLFLWLLAFVCTGIIWFFFSFNGVALEINGRTLDSCEEKARILLQQFNVSRNQFHALASFFYESDQIASLECAKHSGSKRPSSDDVACVLKVMCSEKQDFKRQQMWAVKNHGT</sequence>
<keyword evidence="1" id="KW-1133">Transmembrane helix</keyword>
<reference evidence="2" key="1">
    <citation type="submission" date="2019-09" db="EMBL/GenBank/DDBJ databases">
        <title>Draft genome information of white flower Hibiscus syriacus.</title>
        <authorList>
            <person name="Kim Y.-M."/>
        </authorList>
    </citation>
    <scope>NUCLEOTIDE SEQUENCE [LARGE SCALE GENOMIC DNA]</scope>
    <source>
        <strain evidence="2">YM2019G1</strain>
    </source>
</reference>
<evidence type="ECO:0000256" key="1">
    <source>
        <dbReference type="SAM" id="Phobius"/>
    </source>
</evidence>